<feature type="domain" description="N-acetyltransferase" evidence="1">
    <location>
        <begin position="10"/>
        <end position="185"/>
    </location>
</feature>
<dbReference type="PANTHER" id="PTHR43415">
    <property type="entry name" value="SPERMIDINE N(1)-ACETYLTRANSFERASE"/>
    <property type="match status" value="1"/>
</dbReference>
<keyword evidence="3" id="KW-1185">Reference proteome</keyword>
<accession>A0AAV9J8W6</accession>
<dbReference type="InterPro" id="IPR000182">
    <property type="entry name" value="GNAT_dom"/>
</dbReference>
<dbReference type="InterPro" id="IPR016181">
    <property type="entry name" value="Acyl_CoA_acyltransferase"/>
</dbReference>
<gene>
    <name evidence="2" type="ORF">LTR36_008209</name>
</gene>
<dbReference type="PANTHER" id="PTHR43415:SF3">
    <property type="entry name" value="GNAT-FAMILY ACETYLTRANSFERASE"/>
    <property type="match status" value="1"/>
</dbReference>
<comment type="caution">
    <text evidence="2">The sequence shown here is derived from an EMBL/GenBank/DDBJ whole genome shotgun (WGS) entry which is preliminary data.</text>
</comment>
<name>A0AAV9J8W6_9PEZI</name>
<dbReference type="PROSITE" id="PS51186">
    <property type="entry name" value="GNAT"/>
    <property type="match status" value="1"/>
</dbReference>
<evidence type="ECO:0000313" key="2">
    <source>
        <dbReference type="EMBL" id="KAK4541135.1"/>
    </source>
</evidence>
<dbReference type="EMBL" id="JAVFHQ010000056">
    <property type="protein sequence ID" value="KAK4541135.1"/>
    <property type="molecule type" value="Genomic_DNA"/>
</dbReference>
<protein>
    <recommendedName>
        <fullName evidence="1">N-acetyltransferase domain-containing protein</fullName>
    </recommendedName>
</protein>
<evidence type="ECO:0000313" key="3">
    <source>
        <dbReference type="Proteomes" id="UP001324427"/>
    </source>
</evidence>
<dbReference type="SUPFAM" id="SSF55729">
    <property type="entry name" value="Acyl-CoA N-acyltransferases (Nat)"/>
    <property type="match status" value="1"/>
</dbReference>
<dbReference type="GO" id="GO:0016747">
    <property type="term" value="F:acyltransferase activity, transferring groups other than amino-acyl groups"/>
    <property type="evidence" value="ECO:0007669"/>
    <property type="project" value="InterPro"/>
</dbReference>
<organism evidence="2 3">
    <name type="scientific">Oleoguttula mirabilis</name>
    <dbReference type="NCBI Taxonomy" id="1507867"/>
    <lineage>
        <taxon>Eukaryota</taxon>
        <taxon>Fungi</taxon>
        <taxon>Dikarya</taxon>
        <taxon>Ascomycota</taxon>
        <taxon>Pezizomycotina</taxon>
        <taxon>Dothideomycetes</taxon>
        <taxon>Dothideomycetidae</taxon>
        <taxon>Mycosphaerellales</taxon>
        <taxon>Teratosphaeriaceae</taxon>
        <taxon>Oleoguttula</taxon>
    </lineage>
</organism>
<reference evidence="2 3" key="1">
    <citation type="submission" date="2021-11" db="EMBL/GenBank/DDBJ databases">
        <title>Black yeast isolated from Biological Soil Crust.</title>
        <authorList>
            <person name="Kurbessoian T."/>
        </authorList>
    </citation>
    <scope>NUCLEOTIDE SEQUENCE [LARGE SCALE GENOMIC DNA]</scope>
    <source>
        <strain evidence="2 3">CCFEE 5522</strain>
    </source>
</reference>
<dbReference type="Pfam" id="PF13302">
    <property type="entry name" value="Acetyltransf_3"/>
    <property type="match status" value="1"/>
</dbReference>
<dbReference type="AlphaFoldDB" id="A0AAV9J8W6"/>
<dbReference type="Gene3D" id="3.40.630.30">
    <property type="match status" value="1"/>
</dbReference>
<evidence type="ECO:0000259" key="1">
    <source>
        <dbReference type="PROSITE" id="PS51186"/>
    </source>
</evidence>
<sequence length="198" mass="22197">MAHPFQSARLLYRAAEPTSAEDQALFLTIQTDAAGYQNSNFAISRPQGKKSAEDYLKGVAEECLLGVVICLPAPADTTSTPIPIGAIFLDQLKPALAHHRHAEIGINIVPAYQGLGYGNEAIRWISRWAFRSAGLHRVSIRAFSYNEGAVRLYEKLGFQKEGVSRESVWFEGRWWDGVQFGMLAREWREMQEQEGVKQ</sequence>
<proteinExistence type="predicted"/>
<dbReference type="Proteomes" id="UP001324427">
    <property type="component" value="Unassembled WGS sequence"/>
</dbReference>